<dbReference type="CDD" id="cd06558">
    <property type="entry name" value="crotonase-like"/>
    <property type="match status" value="1"/>
</dbReference>
<dbReference type="PANTHER" id="PTHR42964:SF1">
    <property type="entry name" value="POLYKETIDE BIOSYNTHESIS ENOYL-COA HYDRATASE PKSH-RELATED"/>
    <property type="match status" value="1"/>
</dbReference>
<dbReference type="PANTHER" id="PTHR42964">
    <property type="entry name" value="ENOYL-COA HYDRATASE"/>
    <property type="match status" value="1"/>
</dbReference>
<dbReference type="GO" id="GO:0003824">
    <property type="term" value="F:catalytic activity"/>
    <property type="evidence" value="ECO:0007669"/>
    <property type="project" value="UniProtKB-ARBA"/>
</dbReference>
<dbReference type="AlphaFoldDB" id="A0A928UUF6"/>
<accession>A0A928UUF6</accession>
<proteinExistence type="inferred from homology"/>
<dbReference type="Pfam" id="PF00378">
    <property type="entry name" value="ECH_1"/>
    <property type="match status" value="1"/>
</dbReference>
<gene>
    <name evidence="2" type="ORF">C4F49_04550</name>
</gene>
<dbReference type="EMBL" id="PRDK01000003">
    <property type="protein sequence ID" value="MBE8712942.1"/>
    <property type="molecule type" value="Genomic_DNA"/>
</dbReference>
<keyword evidence="3" id="KW-1185">Reference proteome</keyword>
<dbReference type="Gene3D" id="3.90.226.10">
    <property type="entry name" value="2-enoyl-CoA Hydratase, Chain A, domain 1"/>
    <property type="match status" value="1"/>
</dbReference>
<dbReference type="InterPro" id="IPR029045">
    <property type="entry name" value="ClpP/crotonase-like_dom_sf"/>
</dbReference>
<dbReference type="InterPro" id="IPR014748">
    <property type="entry name" value="Enoyl-CoA_hydra_C"/>
</dbReference>
<name>A0A928UUF6_9SPHI</name>
<dbReference type="RefSeq" id="WP_196935785.1">
    <property type="nucleotide sequence ID" value="NZ_MU158698.1"/>
</dbReference>
<organism evidence="2 3">
    <name type="scientific">Sphingobacterium hungaricum</name>
    <dbReference type="NCBI Taxonomy" id="2082723"/>
    <lineage>
        <taxon>Bacteria</taxon>
        <taxon>Pseudomonadati</taxon>
        <taxon>Bacteroidota</taxon>
        <taxon>Sphingobacteriia</taxon>
        <taxon>Sphingobacteriales</taxon>
        <taxon>Sphingobacteriaceae</taxon>
        <taxon>Sphingobacterium</taxon>
    </lineage>
</organism>
<dbReference type="Proteomes" id="UP000616201">
    <property type="component" value="Unassembled WGS sequence"/>
</dbReference>
<dbReference type="InterPro" id="IPR001753">
    <property type="entry name" value="Enoyl-CoA_hydra/iso"/>
</dbReference>
<evidence type="ECO:0000256" key="1">
    <source>
        <dbReference type="ARBA" id="ARBA00005254"/>
    </source>
</evidence>
<comment type="similarity">
    <text evidence="1">Belongs to the enoyl-CoA hydratase/isomerase family.</text>
</comment>
<dbReference type="GO" id="GO:0008300">
    <property type="term" value="P:isoprenoid catabolic process"/>
    <property type="evidence" value="ECO:0007669"/>
    <property type="project" value="TreeGrafter"/>
</dbReference>
<evidence type="ECO:0000313" key="2">
    <source>
        <dbReference type="EMBL" id="MBE8712942.1"/>
    </source>
</evidence>
<reference evidence="2" key="1">
    <citation type="submission" date="2018-02" db="EMBL/GenBank/DDBJ databases">
        <authorList>
            <person name="Vasarhelyi B.M."/>
            <person name="Deshmukh S."/>
            <person name="Balint B."/>
            <person name="Kukolya J."/>
        </authorList>
    </citation>
    <scope>NUCLEOTIDE SEQUENCE</scope>
    <source>
        <strain evidence="2">KB22</strain>
    </source>
</reference>
<evidence type="ECO:0000313" key="3">
    <source>
        <dbReference type="Proteomes" id="UP000616201"/>
    </source>
</evidence>
<comment type="caution">
    <text evidence="2">The sequence shown here is derived from an EMBL/GenBank/DDBJ whole genome shotgun (WGS) entry which is preliminary data.</text>
</comment>
<sequence>MTYNFIKTKLDGHVFELILARPEKRNAFTPTMVNEVAHAVSGANSNQQVYLVLIKAEGSVFCAGMDLKAFEDPTQDQLNPLIQNKDLSLGEVLDKLNKPSIAIIEGDVLAGGFLIALSATFILAKKEVRFSLPEVKLGIFPFQVMESLLKYLPERLALQICLSGEVLSCSKAKELGIVYDFLEEDTLSIHIHQLLQNSPFAMQKGIIAVKEQREIPTQDKYNFLLAKLNELKDSKDAKEGISAWKEKRKPDWKNE</sequence>
<dbReference type="SUPFAM" id="SSF52096">
    <property type="entry name" value="ClpP/crotonase"/>
    <property type="match status" value="1"/>
</dbReference>
<protein>
    <submittedName>
        <fullName evidence="2">Enoyl-CoA hydratase/isomerase family protein</fullName>
    </submittedName>
</protein>
<dbReference type="InterPro" id="IPR051683">
    <property type="entry name" value="Enoyl-CoA_Hydratase/Isomerase"/>
</dbReference>
<dbReference type="Gene3D" id="1.10.12.10">
    <property type="entry name" value="Lyase 2-enoyl-coa Hydratase, Chain A, domain 2"/>
    <property type="match status" value="1"/>
</dbReference>